<accession>A0A6A6IMD4</accession>
<protein>
    <submittedName>
        <fullName evidence="2">Uncharacterized protein</fullName>
    </submittedName>
</protein>
<proteinExistence type="predicted"/>
<sequence length="165" mass="18367">MATISLTVRNSGFEVAPAGMFINAWVLLVCLGFLLLLAAAIAHICRDPLLDPIVAHIKAQAQILHPDMKDFRLNLKRVRRTSPFKSSDSTVVRLVKAIIAERKPKENGYIRWVAVLSGDRPLSRYEPGKPWGLQVVRESRVCDSKFEALTALEYLLEGDLMVAGL</sequence>
<reference evidence="2" key="1">
    <citation type="journal article" date="2020" name="Stud. Mycol.">
        <title>101 Dothideomycetes genomes: a test case for predicting lifestyles and emergence of pathogens.</title>
        <authorList>
            <person name="Haridas S."/>
            <person name="Albert R."/>
            <person name="Binder M."/>
            <person name="Bloem J."/>
            <person name="Labutti K."/>
            <person name="Salamov A."/>
            <person name="Andreopoulos B."/>
            <person name="Baker S."/>
            <person name="Barry K."/>
            <person name="Bills G."/>
            <person name="Bluhm B."/>
            <person name="Cannon C."/>
            <person name="Castanera R."/>
            <person name="Culley D."/>
            <person name="Daum C."/>
            <person name="Ezra D."/>
            <person name="Gonzalez J."/>
            <person name="Henrissat B."/>
            <person name="Kuo A."/>
            <person name="Liang C."/>
            <person name="Lipzen A."/>
            <person name="Lutzoni F."/>
            <person name="Magnuson J."/>
            <person name="Mondo S."/>
            <person name="Nolan M."/>
            <person name="Ohm R."/>
            <person name="Pangilinan J."/>
            <person name="Park H.-J."/>
            <person name="Ramirez L."/>
            <person name="Alfaro M."/>
            <person name="Sun H."/>
            <person name="Tritt A."/>
            <person name="Yoshinaga Y."/>
            <person name="Zwiers L.-H."/>
            <person name="Turgeon B."/>
            <person name="Goodwin S."/>
            <person name="Spatafora J."/>
            <person name="Crous P."/>
            <person name="Grigoriev I."/>
        </authorList>
    </citation>
    <scope>NUCLEOTIDE SEQUENCE</scope>
    <source>
        <strain evidence="2">CBS 122368</strain>
    </source>
</reference>
<evidence type="ECO:0000256" key="1">
    <source>
        <dbReference type="SAM" id="Phobius"/>
    </source>
</evidence>
<dbReference type="EMBL" id="ML987193">
    <property type="protein sequence ID" value="KAF2251248.1"/>
    <property type="molecule type" value="Genomic_DNA"/>
</dbReference>
<keyword evidence="1" id="KW-0472">Membrane</keyword>
<dbReference type="AlphaFoldDB" id="A0A6A6IMD4"/>
<name>A0A6A6IMD4_9PLEO</name>
<feature type="transmembrane region" description="Helical" evidence="1">
    <location>
        <begin position="20"/>
        <end position="42"/>
    </location>
</feature>
<organism evidence="2 3">
    <name type="scientific">Trematosphaeria pertusa</name>
    <dbReference type="NCBI Taxonomy" id="390896"/>
    <lineage>
        <taxon>Eukaryota</taxon>
        <taxon>Fungi</taxon>
        <taxon>Dikarya</taxon>
        <taxon>Ascomycota</taxon>
        <taxon>Pezizomycotina</taxon>
        <taxon>Dothideomycetes</taxon>
        <taxon>Pleosporomycetidae</taxon>
        <taxon>Pleosporales</taxon>
        <taxon>Massarineae</taxon>
        <taxon>Trematosphaeriaceae</taxon>
        <taxon>Trematosphaeria</taxon>
    </lineage>
</organism>
<keyword evidence="1" id="KW-0812">Transmembrane</keyword>
<evidence type="ECO:0000313" key="3">
    <source>
        <dbReference type="Proteomes" id="UP000800094"/>
    </source>
</evidence>
<dbReference type="GeneID" id="54586455"/>
<dbReference type="Proteomes" id="UP000800094">
    <property type="component" value="Unassembled WGS sequence"/>
</dbReference>
<keyword evidence="3" id="KW-1185">Reference proteome</keyword>
<evidence type="ECO:0000313" key="2">
    <source>
        <dbReference type="EMBL" id="KAF2251248.1"/>
    </source>
</evidence>
<keyword evidence="1" id="KW-1133">Transmembrane helix</keyword>
<dbReference type="RefSeq" id="XP_033686252.1">
    <property type="nucleotide sequence ID" value="XM_033833125.1"/>
</dbReference>
<gene>
    <name evidence="2" type="ORF">BU26DRAFT_563190</name>
</gene>